<organism evidence="8 9">
    <name type="scientific">Clonostachys chloroleuca</name>
    <dbReference type="NCBI Taxonomy" id="1926264"/>
    <lineage>
        <taxon>Eukaryota</taxon>
        <taxon>Fungi</taxon>
        <taxon>Dikarya</taxon>
        <taxon>Ascomycota</taxon>
        <taxon>Pezizomycotina</taxon>
        <taxon>Sordariomycetes</taxon>
        <taxon>Hypocreomycetidae</taxon>
        <taxon>Hypocreales</taxon>
        <taxon>Bionectriaceae</taxon>
        <taxon>Clonostachys</taxon>
    </lineage>
</organism>
<dbReference type="InterPro" id="IPR000719">
    <property type="entry name" value="Prot_kinase_dom"/>
</dbReference>
<evidence type="ECO:0000256" key="3">
    <source>
        <dbReference type="ARBA" id="ARBA00022741"/>
    </source>
</evidence>
<evidence type="ECO:0000259" key="7">
    <source>
        <dbReference type="PROSITE" id="PS50011"/>
    </source>
</evidence>
<dbReference type="SUPFAM" id="SSF56112">
    <property type="entry name" value="Protein kinase-like (PK-like)"/>
    <property type="match status" value="1"/>
</dbReference>
<accession>A0AA35ME96</accession>
<proteinExistence type="predicted"/>
<dbReference type="EMBL" id="CABFNP030001256">
    <property type="protein sequence ID" value="CAI6094596.1"/>
    <property type="molecule type" value="Genomic_DNA"/>
</dbReference>
<dbReference type="Pfam" id="PF00069">
    <property type="entry name" value="Pkinase"/>
    <property type="match status" value="2"/>
</dbReference>
<comment type="caution">
    <text evidence="8">The sequence shown here is derived from an EMBL/GenBank/DDBJ whole genome shotgun (WGS) entry which is preliminary data.</text>
</comment>
<dbReference type="GO" id="GO:0005524">
    <property type="term" value="F:ATP binding"/>
    <property type="evidence" value="ECO:0007669"/>
    <property type="project" value="UniProtKB-UniRule"/>
</dbReference>
<dbReference type="PROSITE" id="PS50011">
    <property type="entry name" value="PROTEIN_KINASE_DOM"/>
    <property type="match status" value="1"/>
</dbReference>
<dbReference type="InterPro" id="IPR011009">
    <property type="entry name" value="Kinase-like_dom_sf"/>
</dbReference>
<evidence type="ECO:0000313" key="9">
    <source>
        <dbReference type="Proteomes" id="UP001160390"/>
    </source>
</evidence>
<dbReference type="InterPro" id="IPR050494">
    <property type="entry name" value="Ser_Thr_dual-spec_kinase"/>
</dbReference>
<dbReference type="Proteomes" id="UP001160390">
    <property type="component" value="Unassembled WGS sequence"/>
</dbReference>
<dbReference type="PROSITE" id="PS00107">
    <property type="entry name" value="PROTEIN_KINASE_ATP"/>
    <property type="match status" value="1"/>
</dbReference>
<feature type="binding site" evidence="6">
    <location>
        <position position="78"/>
    </location>
    <ligand>
        <name>ATP</name>
        <dbReference type="ChEBI" id="CHEBI:30616"/>
    </ligand>
</feature>
<dbReference type="AlphaFoldDB" id="A0AA35ME96"/>
<evidence type="ECO:0000256" key="1">
    <source>
        <dbReference type="ARBA" id="ARBA00022527"/>
    </source>
</evidence>
<evidence type="ECO:0000256" key="5">
    <source>
        <dbReference type="ARBA" id="ARBA00022840"/>
    </source>
</evidence>
<reference evidence="8" key="1">
    <citation type="submission" date="2023-01" db="EMBL/GenBank/DDBJ databases">
        <authorList>
            <person name="Piombo E."/>
        </authorList>
    </citation>
    <scope>NUCLEOTIDE SEQUENCE</scope>
</reference>
<feature type="domain" description="Protein kinase" evidence="7">
    <location>
        <begin position="49"/>
        <end position="383"/>
    </location>
</feature>
<keyword evidence="1" id="KW-0723">Serine/threonine-protein kinase</keyword>
<dbReference type="GO" id="GO:0004674">
    <property type="term" value="F:protein serine/threonine kinase activity"/>
    <property type="evidence" value="ECO:0007669"/>
    <property type="project" value="UniProtKB-KW"/>
</dbReference>
<keyword evidence="2" id="KW-0808">Transferase</keyword>
<dbReference type="SMART" id="SM00220">
    <property type="entry name" value="S_TKc"/>
    <property type="match status" value="1"/>
</dbReference>
<gene>
    <name evidence="8" type="ORF">CCHLO57077_00009397</name>
</gene>
<keyword evidence="9" id="KW-1185">Reference proteome</keyword>
<dbReference type="PANTHER" id="PTHR24058:SF28">
    <property type="entry name" value="SERINE_THREONINE-PROTEIN KINASE MINIBRAIN"/>
    <property type="match status" value="1"/>
</dbReference>
<evidence type="ECO:0000313" key="8">
    <source>
        <dbReference type="EMBL" id="CAI6094596.1"/>
    </source>
</evidence>
<evidence type="ECO:0000256" key="6">
    <source>
        <dbReference type="PROSITE-ProRule" id="PRU10141"/>
    </source>
</evidence>
<keyword evidence="5 6" id="KW-0067">ATP-binding</keyword>
<protein>
    <recommendedName>
        <fullName evidence="7">Protein kinase domain-containing protein</fullName>
    </recommendedName>
</protein>
<keyword evidence="3 6" id="KW-0547">Nucleotide-binding</keyword>
<keyword evidence="4" id="KW-0418">Kinase</keyword>
<dbReference type="Gene3D" id="1.10.510.10">
    <property type="entry name" value="Transferase(Phosphotransferase) domain 1"/>
    <property type="match status" value="1"/>
</dbReference>
<sequence length="394" mass="44478">MTMNDMVDLGEFVDSDDECDVEDFAEDPERYSQGLYYPVCIGDVFSNRYRIEHKLGHGGFSTVWMAHDMLKKEDIALKIMSPGQPGEHEYHMYKKVLLAVSDTSNLLLCKDTFLVHTPANTHRIVVLPLQGPNLRDYTVNQPIVTRMKGAVQILQALSRLHDGGIVHRDLNSANVMQSLRPFDTSSIATKYQKLGRPRKVPVRPSQWKEGELVRPISATQDLVLDTFFIGDFGLAVEVGTVVTDSFQTPAKYCAPERSHNVDPSLALDIWSYMCLFAELYTGIPLFRGSANATAIRSMVNYLGPLPESWKGQFTGGGSSEDAWYNQQRMPNPGSEDLRERLERLRPDVSSNELDLVLGILRWGLAYRPEERPTALEILQHSSFKSLMQNYGIKF</sequence>
<evidence type="ECO:0000256" key="4">
    <source>
        <dbReference type="ARBA" id="ARBA00022777"/>
    </source>
</evidence>
<dbReference type="InterPro" id="IPR017441">
    <property type="entry name" value="Protein_kinase_ATP_BS"/>
</dbReference>
<name>A0AA35ME96_9HYPO</name>
<evidence type="ECO:0000256" key="2">
    <source>
        <dbReference type="ARBA" id="ARBA00022679"/>
    </source>
</evidence>
<dbReference type="PANTHER" id="PTHR24058">
    <property type="entry name" value="DUAL SPECIFICITY PROTEIN KINASE"/>
    <property type="match status" value="1"/>
</dbReference>
<dbReference type="Gene3D" id="3.30.200.20">
    <property type="entry name" value="Phosphorylase Kinase, domain 1"/>
    <property type="match status" value="1"/>
</dbReference>